<gene>
    <name evidence="2" type="ORF">M9Y10_012237</name>
</gene>
<dbReference type="EMBL" id="JAPFFF010000018">
    <property type="protein sequence ID" value="KAK8860572.1"/>
    <property type="molecule type" value="Genomic_DNA"/>
</dbReference>
<dbReference type="Proteomes" id="UP001470230">
    <property type="component" value="Unassembled WGS sequence"/>
</dbReference>
<protein>
    <submittedName>
        <fullName evidence="2">Uncharacterized protein</fullName>
    </submittedName>
</protein>
<keyword evidence="3" id="KW-1185">Reference proteome</keyword>
<feature type="coiled-coil region" evidence="1">
    <location>
        <begin position="172"/>
        <end position="231"/>
    </location>
</feature>
<evidence type="ECO:0000313" key="2">
    <source>
        <dbReference type="EMBL" id="KAK8860572.1"/>
    </source>
</evidence>
<sequence>MLFIDYLVHGKELITTISNYFDFYQISEEFELTKLNETIQSTKNSWDKCEPNLYLLNDPKIKDKRMIEQTVSPNLDEYVNNYGSLLMTVDIQSLLNIFNDPNKKFTEHNKAYTLIKQCYEDTMNESVFILLSKIDGNKLNESYFEGNILNQSSRFGYMAQINLNYYKISREFQKLIEINQKQEEVNKKLNSELNEVNKKLSLIYIEFESYKNQKEEVFKSQERKNEEQLKNNQKVCDEINVI</sequence>
<organism evidence="2 3">
    <name type="scientific">Tritrichomonas musculus</name>
    <dbReference type="NCBI Taxonomy" id="1915356"/>
    <lineage>
        <taxon>Eukaryota</taxon>
        <taxon>Metamonada</taxon>
        <taxon>Parabasalia</taxon>
        <taxon>Tritrichomonadida</taxon>
        <taxon>Tritrichomonadidae</taxon>
        <taxon>Tritrichomonas</taxon>
    </lineage>
</organism>
<keyword evidence="1" id="KW-0175">Coiled coil</keyword>
<evidence type="ECO:0000313" key="3">
    <source>
        <dbReference type="Proteomes" id="UP001470230"/>
    </source>
</evidence>
<name>A0ABR2ICQ9_9EUKA</name>
<evidence type="ECO:0000256" key="1">
    <source>
        <dbReference type="SAM" id="Coils"/>
    </source>
</evidence>
<proteinExistence type="predicted"/>
<reference evidence="2 3" key="1">
    <citation type="submission" date="2024-04" db="EMBL/GenBank/DDBJ databases">
        <title>Tritrichomonas musculus Genome.</title>
        <authorList>
            <person name="Alves-Ferreira E."/>
            <person name="Grigg M."/>
            <person name="Lorenzi H."/>
            <person name="Galac M."/>
        </authorList>
    </citation>
    <scope>NUCLEOTIDE SEQUENCE [LARGE SCALE GENOMIC DNA]</scope>
    <source>
        <strain evidence="2 3">EAF2021</strain>
    </source>
</reference>
<comment type="caution">
    <text evidence="2">The sequence shown here is derived from an EMBL/GenBank/DDBJ whole genome shotgun (WGS) entry which is preliminary data.</text>
</comment>
<accession>A0ABR2ICQ9</accession>